<evidence type="ECO:0000313" key="2">
    <source>
        <dbReference type="Proteomes" id="UP000828390"/>
    </source>
</evidence>
<proteinExistence type="predicted"/>
<name>A0A9D4JVM1_DREPO</name>
<dbReference type="AlphaFoldDB" id="A0A9D4JVM1"/>
<accession>A0A9D4JVM1</accession>
<reference evidence="1" key="2">
    <citation type="submission" date="2020-11" db="EMBL/GenBank/DDBJ databases">
        <authorList>
            <person name="McCartney M.A."/>
            <person name="Auch B."/>
            <person name="Kono T."/>
            <person name="Mallez S."/>
            <person name="Becker A."/>
            <person name="Gohl D.M."/>
            <person name="Silverstein K.A.T."/>
            <person name="Koren S."/>
            <person name="Bechman K.B."/>
            <person name="Herman A."/>
            <person name="Abrahante J.E."/>
            <person name="Garbe J."/>
        </authorList>
    </citation>
    <scope>NUCLEOTIDE SEQUENCE</scope>
    <source>
        <strain evidence="1">Duluth1</strain>
        <tissue evidence="1">Whole animal</tissue>
    </source>
</reference>
<dbReference type="Proteomes" id="UP000828390">
    <property type="component" value="Unassembled WGS sequence"/>
</dbReference>
<organism evidence="1 2">
    <name type="scientific">Dreissena polymorpha</name>
    <name type="common">Zebra mussel</name>
    <name type="synonym">Mytilus polymorpha</name>
    <dbReference type="NCBI Taxonomy" id="45954"/>
    <lineage>
        <taxon>Eukaryota</taxon>
        <taxon>Metazoa</taxon>
        <taxon>Spiralia</taxon>
        <taxon>Lophotrochozoa</taxon>
        <taxon>Mollusca</taxon>
        <taxon>Bivalvia</taxon>
        <taxon>Autobranchia</taxon>
        <taxon>Heteroconchia</taxon>
        <taxon>Euheterodonta</taxon>
        <taxon>Imparidentia</taxon>
        <taxon>Neoheterodontei</taxon>
        <taxon>Myida</taxon>
        <taxon>Dreissenoidea</taxon>
        <taxon>Dreissenidae</taxon>
        <taxon>Dreissena</taxon>
    </lineage>
</organism>
<protein>
    <submittedName>
        <fullName evidence="1">Uncharacterized protein</fullName>
    </submittedName>
</protein>
<gene>
    <name evidence="1" type="ORF">DPMN_127622</name>
</gene>
<reference evidence="1" key="1">
    <citation type="journal article" date="2019" name="bioRxiv">
        <title>The Genome of the Zebra Mussel, Dreissena polymorpha: A Resource for Invasive Species Research.</title>
        <authorList>
            <person name="McCartney M.A."/>
            <person name="Auch B."/>
            <person name="Kono T."/>
            <person name="Mallez S."/>
            <person name="Zhang Y."/>
            <person name="Obille A."/>
            <person name="Becker A."/>
            <person name="Abrahante J.E."/>
            <person name="Garbe J."/>
            <person name="Badalamenti J.P."/>
            <person name="Herman A."/>
            <person name="Mangelson H."/>
            <person name="Liachko I."/>
            <person name="Sullivan S."/>
            <person name="Sone E.D."/>
            <person name="Koren S."/>
            <person name="Silverstein K.A.T."/>
            <person name="Beckman K.B."/>
            <person name="Gohl D.M."/>
        </authorList>
    </citation>
    <scope>NUCLEOTIDE SEQUENCE</scope>
    <source>
        <strain evidence="1">Duluth1</strain>
        <tissue evidence="1">Whole animal</tissue>
    </source>
</reference>
<dbReference type="EMBL" id="JAIWYP010000005">
    <property type="protein sequence ID" value="KAH3825741.1"/>
    <property type="molecule type" value="Genomic_DNA"/>
</dbReference>
<evidence type="ECO:0000313" key="1">
    <source>
        <dbReference type="EMBL" id="KAH3825741.1"/>
    </source>
</evidence>
<comment type="caution">
    <text evidence="1">The sequence shown here is derived from an EMBL/GenBank/DDBJ whole genome shotgun (WGS) entry which is preliminary data.</text>
</comment>
<keyword evidence="2" id="KW-1185">Reference proteome</keyword>
<sequence>MDISCCIYHLARRYKHLQKGRNSLYRRFVCACHQSVRREERLSRRKIRRTGGFPLHMWPHGDKLRRRKVYTQEEVL</sequence>